<comment type="caution">
    <text evidence="3">The sequence shown here is derived from an EMBL/GenBank/DDBJ whole genome shotgun (WGS) entry which is preliminary data.</text>
</comment>
<dbReference type="PANTHER" id="PTHR13420:SF7">
    <property type="entry name" value="UPF0235 PROTEIN C15ORF40"/>
    <property type="match status" value="1"/>
</dbReference>
<dbReference type="Gene3D" id="3.30.1200.10">
    <property type="entry name" value="YggU-like"/>
    <property type="match status" value="1"/>
</dbReference>
<dbReference type="NCBIfam" id="TIGR00251">
    <property type="entry name" value="DUF167 family protein"/>
    <property type="match status" value="1"/>
</dbReference>
<dbReference type="InterPro" id="IPR036591">
    <property type="entry name" value="YggU-like_sf"/>
</dbReference>
<dbReference type="HAMAP" id="MF_00634">
    <property type="entry name" value="UPF0235"/>
    <property type="match status" value="1"/>
</dbReference>
<sequence>MKTIQVKVKPNARASTLEQSEGIWLAKLKAPPVDGKANEELIMLIARHFGCRKSAVSIKSGASARIKLVQIDDD</sequence>
<evidence type="ECO:0000313" key="3">
    <source>
        <dbReference type="EMBL" id="MDQ9170839.1"/>
    </source>
</evidence>
<proteinExistence type="inferred from homology"/>
<name>A0ABU1BRY6_9BURK</name>
<dbReference type="SUPFAM" id="SSF69786">
    <property type="entry name" value="YggU-like"/>
    <property type="match status" value="1"/>
</dbReference>
<reference evidence="3 4" key="1">
    <citation type="submission" date="2023-08" db="EMBL/GenBank/DDBJ databases">
        <title>Oxalobacteraceae gen .nov., isolated from river sludge outside the plant.</title>
        <authorList>
            <person name="Zhao S.Y."/>
        </authorList>
    </citation>
    <scope>NUCLEOTIDE SEQUENCE [LARGE SCALE GENOMIC DNA]</scope>
    <source>
        <strain evidence="3 4">R-40</strain>
    </source>
</reference>
<dbReference type="RefSeq" id="WP_338436772.1">
    <property type="nucleotide sequence ID" value="NZ_JAUYVH010000005.1"/>
</dbReference>
<evidence type="ECO:0000313" key="4">
    <source>
        <dbReference type="Proteomes" id="UP001225596"/>
    </source>
</evidence>
<comment type="similarity">
    <text evidence="1 2">Belongs to the UPF0235 family.</text>
</comment>
<dbReference type="SMART" id="SM01152">
    <property type="entry name" value="DUF167"/>
    <property type="match status" value="1"/>
</dbReference>
<dbReference type="InterPro" id="IPR003746">
    <property type="entry name" value="DUF167"/>
</dbReference>
<evidence type="ECO:0000256" key="2">
    <source>
        <dbReference type="HAMAP-Rule" id="MF_00634"/>
    </source>
</evidence>
<dbReference type="EMBL" id="JAUYVH010000005">
    <property type="protein sequence ID" value="MDQ9170839.1"/>
    <property type="molecule type" value="Genomic_DNA"/>
</dbReference>
<dbReference type="PANTHER" id="PTHR13420">
    <property type="entry name" value="UPF0235 PROTEIN C15ORF40"/>
    <property type="match status" value="1"/>
</dbReference>
<keyword evidence="4" id="KW-1185">Reference proteome</keyword>
<gene>
    <name evidence="3" type="ORF">Q8A64_10500</name>
</gene>
<organism evidence="3 4">
    <name type="scientific">Keguizhuia sedimenti</name>
    <dbReference type="NCBI Taxonomy" id="3064264"/>
    <lineage>
        <taxon>Bacteria</taxon>
        <taxon>Pseudomonadati</taxon>
        <taxon>Pseudomonadota</taxon>
        <taxon>Betaproteobacteria</taxon>
        <taxon>Burkholderiales</taxon>
        <taxon>Oxalobacteraceae</taxon>
        <taxon>Keguizhuia</taxon>
    </lineage>
</organism>
<accession>A0ABU1BRY6</accession>
<dbReference type="Pfam" id="PF02594">
    <property type="entry name" value="DUF167"/>
    <property type="match status" value="1"/>
</dbReference>
<protein>
    <recommendedName>
        <fullName evidence="2">UPF0235 protein Q8A64_10500</fullName>
    </recommendedName>
</protein>
<evidence type="ECO:0000256" key="1">
    <source>
        <dbReference type="ARBA" id="ARBA00010364"/>
    </source>
</evidence>
<dbReference type="Proteomes" id="UP001225596">
    <property type="component" value="Unassembled WGS sequence"/>
</dbReference>